<evidence type="ECO:0000313" key="2">
    <source>
        <dbReference type="EMBL" id="KGR89081.1"/>
    </source>
</evidence>
<name>A0ABR4Y4K1_9BACI</name>
<evidence type="ECO:0000313" key="3">
    <source>
        <dbReference type="Proteomes" id="UP000030487"/>
    </source>
</evidence>
<accession>A0ABR4Y4K1</accession>
<keyword evidence="1" id="KW-1133">Transmembrane helix</keyword>
<gene>
    <name evidence="2" type="ORF">CD31_01570</name>
</gene>
<protein>
    <submittedName>
        <fullName evidence="2">Uncharacterized protein</fullName>
    </submittedName>
</protein>
<keyword evidence="1" id="KW-0472">Membrane</keyword>
<evidence type="ECO:0000256" key="1">
    <source>
        <dbReference type="SAM" id="Phobius"/>
    </source>
</evidence>
<proteinExistence type="predicted"/>
<keyword evidence="3" id="KW-1185">Reference proteome</keyword>
<dbReference type="EMBL" id="JPVR01000052">
    <property type="protein sequence ID" value="KGR89081.1"/>
    <property type="molecule type" value="Genomic_DNA"/>
</dbReference>
<feature type="transmembrane region" description="Helical" evidence="1">
    <location>
        <begin position="23"/>
        <end position="41"/>
    </location>
</feature>
<sequence>MILNTVWITDTISEPLEKFSKQLITFAIIIVATYLICFLLLKAIRLPYKLAHLISLGVTFFAMYKSYFYIFYESI</sequence>
<reference evidence="2 3" key="1">
    <citation type="submission" date="2014-02" db="EMBL/GenBank/DDBJ databases">
        <title>Draft genome sequence of Lysinibacillus boronitolerans NBRC 103108.</title>
        <authorList>
            <person name="Zhang F."/>
            <person name="Wang G."/>
            <person name="Zhang L."/>
        </authorList>
    </citation>
    <scope>NUCLEOTIDE SEQUENCE [LARGE SCALE GENOMIC DNA]</scope>
    <source>
        <strain evidence="2 3">NBRC 103108</strain>
    </source>
</reference>
<organism evidence="2 3">
    <name type="scientific">Lysinibacillus boronitolerans JCM 21713 = 10a = NBRC 103108</name>
    <dbReference type="NCBI Taxonomy" id="1294264"/>
    <lineage>
        <taxon>Bacteria</taxon>
        <taxon>Bacillati</taxon>
        <taxon>Bacillota</taxon>
        <taxon>Bacilli</taxon>
        <taxon>Bacillales</taxon>
        <taxon>Bacillaceae</taxon>
        <taxon>Lysinibacillus</taxon>
    </lineage>
</organism>
<feature type="transmembrane region" description="Helical" evidence="1">
    <location>
        <begin position="53"/>
        <end position="72"/>
    </location>
</feature>
<comment type="caution">
    <text evidence="2">The sequence shown here is derived from an EMBL/GenBank/DDBJ whole genome shotgun (WGS) entry which is preliminary data.</text>
</comment>
<dbReference type="Proteomes" id="UP000030487">
    <property type="component" value="Unassembled WGS sequence"/>
</dbReference>
<keyword evidence="1" id="KW-0812">Transmembrane</keyword>